<organism evidence="2 3">
    <name type="scientific">Cupriavidus numazuensis</name>
    <dbReference type="NCBI Taxonomy" id="221992"/>
    <lineage>
        <taxon>Bacteria</taxon>
        <taxon>Pseudomonadati</taxon>
        <taxon>Pseudomonadota</taxon>
        <taxon>Betaproteobacteria</taxon>
        <taxon>Burkholderiales</taxon>
        <taxon>Burkholderiaceae</taxon>
        <taxon>Cupriavidus</taxon>
    </lineage>
</organism>
<dbReference type="PANTHER" id="PTHR38595:SF2">
    <property type="entry name" value="TYPE VI SECRETION SYSTEM BASEPLATE SUBUNIT TSSE"/>
    <property type="match status" value="1"/>
</dbReference>
<evidence type="ECO:0000259" key="1">
    <source>
        <dbReference type="Pfam" id="PF04965"/>
    </source>
</evidence>
<proteinExistence type="predicted"/>
<name>A0ABM8TQM2_9BURK</name>
<dbReference type="NCBIfam" id="TIGR03357">
    <property type="entry name" value="VI_zyme"/>
    <property type="match status" value="1"/>
</dbReference>
<gene>
    <name evidence="2" type="ORF">LMG26411_05917</name>
</gene>
<reference evidence="2 3" key="1">
    <citation type="submission" date="2021-03" db="EMBL/GenBank/DDBJ databases">
        <authorList>
            <person name="Peeters C."/>
        </authorList>
    </citation>
    <scope>NUCLEOTIDE SEQUENCE [LARGE SCALE GENOMIC DNA]</scope>
    <source>
        <strain evidence="2 3">LMG 26411</strain>
    </source>
</reference>
<dbReference type="InterPro" id="IPR017737">
    <property type="entry name" value="TssE1-like"/>
</dbReference>
<dbReference type="Pfam" id="PF04965">
    <property type="entry name" value="GPW_gp25"/>
    <property type="match status" value="1"/>
</dbReference>
<protein>
    <recommendedName>
        <fullName evidence="1">IraD/Gp25-like domain-containing protein</fullName>
    </recommendedName>
</protein>
<dbReference type="InterPro" id="IPR053176">
    <property type="entry name" value="T6SS_TssE1-like"/>
</dbReference>
<dbReference type="Proteomes" id="UP000672657">
    <property type="component" value="Unassembled WGS sequence"/>
</dbReference>
<keyword evidence="3" id="KW-1185">Reference proteome</keyword>
<feature type="domain" description="IraD/Gp25-like" evidence="1">
    <location>
        <begin position="32"/>
        <end position="113"/>
    </location>
</feature>
<sequence>MATIISGAPVPLFERLASGGTEPSAHLLDGAQLRQSVARELGRLLNTRSRLSAEAFLASEGTVLDYGLPDCSSRSLQSGPDRALIAALVRHAVTLFEPRLRNVNVQFSPPLNTALAQPVLLIDGELCLGQAPERVSFELAAGDETAQLRGADHG</sequence>
<evidence type="ECO:0000313" key="3">
    <source>
        <dbReference type="Proteomes" id="UP000672657"/>
    </source>
</evidence>
<dbReference type="InterPro" id="IPR007048">
    <property type="entry name" value="IraD/Gp25-like"/>
</dbReference>
<dbReference type="SUPFAM" id="SSF160719">
    <property type="entry name" value="gpW/gp25-like"/>
    <property type="match status" value="1"/>
</dbReference>
<dbReference type="RefSeq" id="WP_211956769.1">
    <property type="nucleotide sequence ID" value="NZ_CAJPVI010000046.1"/>
</dbReference>
<evidence type="ECO:0000313" key="2">
    <source>
        <dbReference type="EMBL" id="CAG2158285.1"/>
    </source>
</evidence>
<comment type="caution">
    <text evidence="2">The sequence shown here is derived from an EMBL/GenBank/DDBJ whole genome shotgun (WGS) entry which is preliminary data.</text>
</comment>
<dbReference type="EMBL" id="CAJPVI010000046">
    <property type="protein sequence ID" value="CAG2158285.1"/>
    <property type="molecule type" value="Genomic_DNA"/>
</dbReference>
<dbReference type="PANTHER" id="PTHR38595">
    <property type="entry name" value="CYTOPLASMIC PROTEIN-RELATED"/>
    <property type="match status" value="1"/>
</dbReference>
<accession>A0ABM8TQM2</accession>